<sequence>MNLQDAETAINEMNCSVCLQLISDELFGVKWLSSRQLRCNWATKGATFGEDKHSSDGKSVVELTKGAADGISLYKHKETTFGGFLACRVSCQVTQLDLHRMFHTLGAGVIEECWGSKPTPIGTASNPLPPPVPVSAVPVPGLSPVDLLAYERQLGLAKMQPQAQHSLRHVNVAGASAAMNARVMWDQKLDFGFVSFAISRNLASEVTQLDLHRMFHTLGAGVIEECWGSKPTPISTASNPLPPPVPVSAVPVPGLSPVDLLAYERQLGLAKMHPQAQHSLRHVNVAGASAAM</sequence>
<comment type="caution">
    <text evidence="1">The sequence shown here is derived from an EMBL/GenBank/DDBJ whole genome shotgun (WGS) entry which is preliminary data.</text>
</comment>
<evidence type="ECO:0000313" key="1">
    <source>
        <dbReference type="EMBL" id="KAF3520892.1"/>
    </source>
</evidence>
<gene>
    <name evidence="1" type="ORF">DY000_02060610</name>
</gene>
<keyword evidence="2" id="KW-1185">Reference proteome</keyword>
<proteinExistence type="predicted"/>
<accession>A0ABQ7B3M4</accession>
<name>A0ABQ7B3M4_BRACR</name>
<dbReference type="EMBL" id="QGKV02001556">
    <property type="protein sequence ID" value="KAF3520892.1"/>
    <property type="molecule type" value="Genomic_DNA"/>
</dbReference>
<dbReference type="Proteomes" id="UP000266723">
    <property type="component" value="Unassembled WGS sequence"/>
</dbReference>
<reference evidence="1 2" key="1">
    <citation type="journal article" date="2020" name="BMC Genomics">
        <title>Intraspecific diversification of the crop wild relative Brassica cretica Lam. using demographic model selection.</title>
        <authorList>
            <person name="Kioukis A."/>
            <person name="Michalopoulou V.A."/>
            <person name="Briers L."/>
            <person name="Pirintsos S."/>
            <person name="Studholme D.J."/>
            <person name="Pavlidis P."/>
            <person name="Sarris P.F."/>
        </authorList>
    </citation>
    <scope>NUCLEOTIDE SEQUENCE [LARGE SCALE GENOMIC DNA]</scope>
    <source>
        <strain evidence="2">cv. PFS-1207/04</strain>
    </source>
</reference>
<protein>
    <submittedName>
        <fullName evidence="1">Uncharacterized protein</fullName>
    </submittedName>
</protein>
<evidence type="ECO:0000313" key="2">
    <source>
        <dbReference type="Proteomes" id="UP000266723"/>
    </source>
</evidence>
<organism evidence="1 2">
    <name type="scientific">Brassica cretica</name>
    <name type="common">Mustard</name>
    <dbReference type="NCBI Taxonomy" id="69181"/>
    <lineage>
        <taxon>Eukaryota</taxon>
        <taxon>Viridiplantae</taxon>
        <taxon>Streptophyta</taxon>
        <taxon>Embryophyta</taxon>
        <taxon>Tracheophyta</taxon>
        <taxon>Spermatophyta</taxon>
        <taxon>Magnoliopsida</taxon>
        <taxon>eudicotyledons</taxon>
        <taxon>Gunneridae</taxon>
        <taxon>Pentapetalae</taxon>
        <taxon>rosids</taxon>
        <taxon>malvids</taxon>
        <taxon>Brassicales</taxon>
        <taxon>Brassicaceae</taxon>
        <taxon>Brassiceae</taxon>
        <taxon>Brassica</taxon>
    </lineage>
</organism>